<evidence type="ECO:0000313" key="3">
    <source>
        <dbReference type="WBParaSite" id="jg18070"/>
    </source>
</evidence>
<dbReference type="WBParaSite" id="jg18070">
    <property type="protein sequence ID" value="jg18070"/>
    <property type="gene ID" value="jg18070"/>
</dbReference>
<feature type="chain" id="PRO_5037668379" evidence="1">
    <location>
        <begin position="20"/>
        <end position="136"/>
    </location>
</feature>
<evidence type="ECO:0000256" key="1">
    <source>
        <dbReference type="SAM" id="SignalP"/>
    </source>
</evidence>
<dbReference type="AlphaFoldDB" id="A0A915DCT7"/>
<accession>A0A915DCT7</accession>
<sequence length="136" mass="15146">MCFLCLVSQFPFWFSGATSYSPAQVIFQNIVQFKLQRVLSVYNELAIRAGQLNELYIPQEVICISPDLINGNYGVVKGFGNFHESESACGPRVYMNTLPFPMVVTVVNSSENAITVRGQIAILDIFVYEVNQVVPA</sequence>
<keyword evidence="2" id="KW-1185">Reference proteome</keyword>
<organism evidence="2 3">
    <name type="scientific">Ditylenchus dipsaci</name>
    <dbReference type="NCBI Taxonomy" id="166011"/>
    <lineage>
        <taxon>Eukaryota</taxon>
        <taxon>Metazoa</taxon>
        <taxon>Ecdysozoa</taxon>
        <taxon>Nematoda</taxon>
        <taxon>Chromadorea</taxon>
        <taxon>Rhabditida</taxon>
        <taxon>Tylenchina</taxon>
        <taxon>Tylenchomorpha</taxon>
        <taxon>Sphaerularioidea</taxon>
        <taxon>Anguinidae</taxon>
        <taxon>Anguininae</taxon>
        <taxon>Ditylenchus</taxon>
    </lineage>
</organism>
<feature type="signal peptide" evidence="1">
    <location>
        <begin position="1"/>
        <end position="19"/>
    </location>
</feature>
<evidence type="ECO:0000313" key="2">
    <source>
        <dbReference type="Proteomes" id="UP000887574"/>
    </source>
</evidence>
<name>A0A915DCT7_9BILA</name>
<dbReference type="Proteomes" id="UP000887574">
    <property type="component" value="Unplaced"/>
</dbReference>
<keyword evidence="1" id="KW-0732">Signal</keyword>
<protein>
    <submittedName>
        <fullName evidence="3">Uncharacterized protein</fullName>
    </submittedName>
</protein>
<proteinExistence type="predicted"/>
<reference evidence="3" key="1">
    <citation type="submission" date="2022-11" db="UniProtKB">
        <authorList>
            <consortium name="WormBaseParasite"/>
        </authorList>
    </citation>
    <scope>IDENTIFICATION</scope>
</reference>